<name>A0A2A9M7D4_BESBE</name>
<dbReference type="KEGG" id="bbes:BESB_021520"/>
<accession>A0A2A9M7D4</accession>
<dbReference type="CDD" id="cd01767">
    <property type="entry name" value="UBX"/>
    <property type="match status" value="1"/>
</dbReference>
<dbReference type="InterPro" id="IPR036249">
    <property type="entry name" value="Thioredoxin-like_sf"/>
</dbReference>
<comment type="caution">
    <text evidence="4">The sequence shown here is derived from an EMBL/GenBank/DDBJ whole genome shotgun (WGS) entry which is preliminary data.</text>
</comment>
<feature type="domain" description="UBX" evidence="3">
    <location>
        <begin position="333"/>
        <end position="415"/>
    </location>
</feature>
<dbReference type="PROSITE" id="PS50033">
    <property type="entry name" value="UBX"/>
    <property type="match status" value="1"/>
</dbReference>
<feature type="compositionally biased region" description="Low complexity" evidence="2">
    <location>
        <begin position="13"/>
        <end position="27"/>
    </location>
</feature>
<dbReference type="Gene3D" id="3.40.30.10">
    <property type="entry name" value="Glutaredoxin"/>
    <property type="match status" value="1"/>
</dbReference>
<dbReference type="InterPro" id="IPR050730">
    <property type="entry name" value="UBX_domain-protein"/>
</dbReference>
<dbReference type="PANTHER" id="PTHR23322:SF1">
    <property type="entry name" value="FAS-ASSOCIATED FACTOR 2"/>
    <property type="match status" value="1"/>
</dbReference>
<dbReference type="RefSeq" id="XP_029216220.1">
    <property type="nucleotide sequence ID" value="XM_029360861.1"/>
</dbReference>
<evidence type="ECO:0000313" key="4">
    <source>
        <dbReference type="EMBL" id="PFH32211.1"/>
    </source>
</evidence>
<dbReference type="GO" id="GO:0043130">
    <property type="term" value="F:ubiquitin binding"/>
    <property type="evidence" value="ECO:0007669"/>
    <property type="project" value="TreeGrafter"/>
</dbReference>
<dbReference type="Proteomes" id="UP000224006">
    <property type="component" value="Chromosome XI"/>
</dbReference>
<dbReference type="Pfam" id="PF00789">
    <property type="entry name" value="UBX"/>
    <property type="match status" value="1"/>
</dbReference>
<dbReference type="InterPro" id="IPR006577">
    <property type="entry name" value="UAS"/>
</dbReference>
<dbReference type="EMBL" id="NWUJ01000012">
    <property type="protein sequence ID" value="PFH32211.1"/>
    <property type="molecule type" value="Genomic_DNA"/>
</dbReference>
<feature type="compositionally biased region" description="Basic and acidic residues" evidence="2">
    <location>
        <begin position="284"/>
        <end position="298"/>
    </location>
</feature>
<organism evidence="4 5">
    <name type="scientific">Besnoitia besnoiti</name>
    <name type="common">Apicomplexan protozoan</name>
    <dbReference type="NCBI Taxonomy" id="94643"/>
    <lineage>
        <taxon>Eukaryota</taxon>
        <taxon>Sar</taxon>
        <taxon>Alveolata</taxon>
        <taxon>Apicomplexa</taxon>
        <taxon>Conoidasida</taxon>
        <taxon>Coccidia</taxon>
        <taxon>Eucoccidiorida</taxon>
        <taxon>Eimeriorina</taxon>
        <taxon>Sarcocystidae</taxon>
        <taxon>Besnoitia</taxon>
    </lineage>
</organism>
<dbReference type="InterPro" id="IPR001012">
    <property type="entry name" value="UBX_dom"/>
</dbReference>
<dbReference type="Gene3D" id="3.10.20.90">
    <property type="entry name" value="Phosphatidylinositol 3-kinase Catalytic Subunit, Chain A, domain 1"/>
    <property type="match status" value="1"/>
</dbReference>
<dbReference type="SMART" id="SM00594">
    <property type="entry name" value="UAS"/>
    <property type="match status" value="1"/>
</dbReference>
<dbReference type="InterPro" id="IPR049483">
    <property type="entry name" value="FAF1_2-like_UAS"/>
</dbReference>
<keyword evidence="5" id="KW-1185">Reference proteome</keyword>
<dbReference type="Pfam" id="PF21021">
    <property type="entry name" value="FAF1"/>
    <property type="match status" value="1"/>
</dbReference>
<dbReference type="InterPro" id="IPR029071">
    <property type="entry name" value="Ubiquitin-like_domsf"/>
</dbReference>
<reference evidence="4 5" key="1">
    <citation type="submission" date="2017-09" db="EMBL/GenBank/DDBJ databases">
        <title>Genome sequencing of Besnoitia besnoiti strain Bb-Ger1.</title>
        <authorList>
            <person name="Schares G."/>
            <person name="Venepally P."/>
            <person name="Lorenzi H.A."/>
        </authorList>
    </citation>
    <scope>NUCLEOTIDE SEQUENCE [LARGE SCALE GENOMIC DNA]</scope>
    <source>
        <strain evidence="4 5">Bb-Ger1</strain>
    </source>
</reference>
<gene>
    <name evidence="4" type="ORF">BESB_021520</name>
</gene>
<dbReference type="AlphaFoldDB" id="A0A2A9M7D4"/>
<dbReference type="PANTHER" id="PTHR23322">
    <property type="entry name" value="FAS-ASSOCIATED PROTEIN"/>
    <property type="match status" value="1"/>
</dbReference>
<dbReference type="STRING" id="94643.A0A2A9M7D4"/>
<dbReference type="GeneID" id="40307213"/>
<keyword evidence="1" id="KW-0175">Coiled coil</keyword>
<dbReference type="GO" id="GO:0036503">
    <property type="term" value="P:ERAD pathway"/>
    <property type="evidence" value="ECO:0007669"/>
    <property type="project" value="TreeGrafter"/>
</dbReference>
<dbReference type="OrthoDB" id="1026733at2759"/>
<proteinExistence type="predicted"/>
<evidence type="ECO:0000313" key="5">
    <source>
        <dbReference type="Proteomes" id="UP000224006"/>
    </source>
</evidence>
<dbReference type="VEuPathDB" id="ToxoDB:BESB_021520"/>
<sequence length="423" mass="47618">MRLSQLTRRRQPAAAAESSAGLSAEASGPRREQDAPRGASWALRLFASLPSQAVRMTAQLLRTLVKWCSLFLDFLSLFLFLRAPEPFIVTYERQFGRKHPVFFRGAAQEAFDSARRNDRLLAIYFHASRSSEAASFCTRTLTDDLAIELLDNTCVFYAADASSSASEAARLARAFFPAVSASARVPAFLLLLPQATNANAGASAGPLSPSLAHAPRNRILLDALRAHELDTARIIAALLQGQEKAEEMREAKRRKMREHEENRLLREEQEREFAEVMRLESLKMEEKERRRQREEQKRTRTKQRQQAAEARRAARRENAERFLREEAQAASLCDASRTSICLRLPSGARVSRQFLSETSLDDLYLWADCLGESTKNEDMNIPLRFHLVVPPKRALTRGSQTLLEAGLHPNSAVLLVPSDEEDD</sequence>
<evidence type="ECO:0000256" key="1">
    <source>
        <dbReference type="ARBA" id="ARBA00023054"/>
    </source>
</evidence>
<dbReference type="GO" id="GO:0005783">
    <property type="term" value="C:endoplasmic reticulum"/>
    <property type="evidence" value="ECO:0007669"/>
    <property type="project" value="TreeGrafter"/>
</dbReference>
<dbReference type="SUPFAM" id="SSF52833">
    <property type="entry name" value="Thioredoxin-like"/>
    <property type="match status" value="1"/>
</dbReference>
<feature type="region of interest" description="Disordered" evidence="2">
    <location>
        <begin position="284"/>
        <end position="317"/>
    </location>
</feature>
<dbReference type="SUPFAM" id="SSF54236">
    <property type="entry name" value="Ubiquitin-like"/>
    <property type="match status" value="1"/>
</dbReference>
<protein>
    <submittedName>
        <fullName evidence="4">UBX domain-containing protein</fullName>
    </submittedName>
</protein>
<evidence type="ECO:0000259" key="3">
    <source>
        <dbReference type="PROSITE" id="PS50033"/>
    </source>
</evidence>
<feature type="region of interest" description="Disordered" evidence="2">
    <location>
        <begin position="1"/>
        <end position="34"/>
    </location>
</feature>
<dbReference type="SMART" id="SM00166">
    <property type="entry name" value="UBX"/>
    <property type="match status" value="1"/>
</dbReference>
<evidence type="ECO:0000256" key="2">
    <source>
        <dbReference type="SAM" id="MobiDB-lite"/>
    </source>
</evidence>